<reference evidence="1" key="1">
    <citation type="submission" date="2020-03" db="EMBL/GenBank/DDBJ databases">
        <title>The deep terrestrial virosphere.</title>
        <authorList>
            <person name="Holmfeldt K."/>
            <person name="Nilsson E."/>
            <person name="Simone D."/>
            <person name="Lopez-Fernandez M."/>
            <person name="Wu X."/>
            <person name="de Brujin I."/>
            <person name="Lundin D."/>
            <person name="Andersson A."/>
            <person name="Bertilsson S."/>
            <person name="Dopson M."/>
        </authorList>
    </citation>
    <scope>NUCLEOTIDE SEQUENCE</scope>
    <source>
        <strain evidence="2">MM415A00246</strain>
        <strain evidence="1">MM415B01997</strain>
    </source>
</reference>
<evidence type="ECO:0000313" key="1">
    <source>
        <dbReference type="EMBL" id="QJA55727.1"/>
    </source>
</evidence>
<sequence>MQYRIRKYDFLQPITIEMLARTRNFLDVLAKDFLSSTRQLQAKLLTEGYLCSPATWSIKDIDGSLFVSDTIWLKVRQFARYYGKKKCLLPEAKHDFQKILERYLITGLGLDVLMLRLSLLTDHLKENQISPDVLLKTAWDFLAGQNAKIEAGGRFTHDIGYNW</sequence>
<dbReference type="AlphaFoldDB" id="A0A6M3IF01"/>
<proteinExistence type="predicted"/>
<evidence type="ECO:0000313" key="2">
    <source>
        <dbReference type="EMBL" id="QJA83908.1"/>
    </source>
</evidence>
<gene>
    <name evidence="2" type="ORF">MM415A00246_0030</name>
    <name evidence="1" type="ORF">MM415B01997_0009</name>
</gene>
<accession>A0A6M3IF01</accession>
<organism evidence="1">
    <name type="scientific">viral metagenome</name>
    <dbReference type="NCBI Taxonomy" id="1070528"/>
    <lineage>
        <taxon>unclassified sequences</taxon>
        <taxon>metagenomes</taxon>
        <taxon>organismal metagenomes</taxon>
    </lineage>
</organism>
<dbReference type="EMBL" id="MT142520">
    <property type="protein sequence ID" value="QJA83908.1"/>
    <property type="molecule type" value="Genomic_DNA"/>
</dbReference>
<name>A0A6M3IF01_9ZZZZ</name>
<protein>
    <submittedName>
        <fullName evidence="1">Uncharacterized protein</fullName>
    </submittedName>
</protein>
<dbReference type="EMBL" id="MT141176">
    <property type="protein sequence ID" value="QJA55727.1"/>
    <property type="molecule type" value="Genomic_DNA"/>
</dbReference>